<feature type="transmembrane region" description="Helical" evidence="6">
    <location>
        <begin position="1448"/>
        <end position="1465"/>
    </location>
</feature>
<feature type="domain" description="Sugar phosphate transporter" evidence="7">
    <location>
        <begin position="1368"/>
        <end position="1635"/>
    </location>
</feature>
<dbReference type="InterPro" id="IPR004853">
    <property type="entry name" value="Sugar_P_trans_dom"/>
</dbReference>
<dbReference type="InterPro" id="IPR002110">
    <property type="entry name" value="Ankyrin_rpt"/>
</dbReference>
<dbReference type="CDD" id="cd05819">
    <property type="entry name" value="NHL"/>
    <property type="match status" value="1"/>
</dbReference>
<gene>
    <name evidence="8" type="ORF">JYZ213_LOCUS22863</name>
</gene>
<dbReference type="InterPro" id="IPR037185">
    <property type="entry name" value="EmrE-like"/>
</dbReference>
<organism evidence="8 9">
    <name type="scientific">Adineta steineri</name>
    <dbReference type="NCBI Taxonomy" id="433720"/>
    <lineage>
        <taxon>Eukaryota</taxon>
        <taxon>Metazoa</taxon>
        <taxon>Spiralia</taxon>
        <taxon>Gnathifera</taxon>
        <taxon>Rotifera</taxon>
        <taxon>Eurotatoria</taxon>
        <taxon>Bdelloidea</taxon>
        <taxon>Adinetida</taxon>
        <taxon>Adinetidae</taxon>
        <taxon>Adineta</taxon>
    </lineage>
</organism>
<dbReference type="PROSITE" id="PS50297">
    <property type="entry name" value="ANK_REP_REGION"/>
    <property type="match status" value="3"/>
</dbReference>
<dbReference type="Gene3D" id="1.20.1070.10">
    <property type="entry name" value="Rhodopsin 7-helix transmembrane proteins"/>
    <property type="match status" value="1"/>
</dbReference>
<feature type="transmembrane region" description="Helical" evidence="6">
    <location>
        <begin position="1472"/>
        <end position="1490"/>
    </location>
</feature>
<feature type="transmembrane region" description="Helical" evidence="6">
    <location>
        <begin position="1417"/>
        <end position="1436"/>
    </location>
</feature>
<evidence type="ECO:0000259" key="7">
    <source>
        <dbReference type="Pfam" id="PF03151"/>
    </source>
</evidence>
<dbReference type="Gene3D" id="1.25.40.20">
    <property type="entry name" value="Ankyrin repeat-containing domain"/>
    <property type="match status" value="1"/>
</dbReference>
<feature type="transmembrane region" description="Helical" evidence="6">
    <location>
        <begin position="456"/>
        <end position="480"/>
    </location>
</feature>
<feature type="repeat" description="ANK" evidence="3">
    <location>
        <begin position="1021"/>
        <end position="1053"/>
    </location>
</feature>
<evidence type="ECO:0000256" key="4">
    <source>
        <dbReference type="PROSITE-ProRule" id="PRU00504"/>
    </source>
</evidence>
<feature type="transmembrane region" description="Helical" evidence="6">
    <location>
        <begin position="421"/>
        <end position="444"/>
    </location>
</feature>
<comment type="caution">
    <text evidence="8">The sequence shown here is derived from an EMBL/GenBank/DDBJ whole genome shotgun (WGS) entry which is preliminary data.</text>
</comment>
<feature type="compositionally biased region" description="Basic and acidic residues" evidence="5">
    <location>
        <begin position="911"/>
        <end position="943"/>
    </location>
</feature>
<feature type="transmembrane region" description="Helical" evidence="6">
    <location>
        <begin position="1496"/>
        <end position="1518"/>
    </location>
</feature>
<feature type="compositionally biased region" description="Polar residues" evidence="5">
    <location>
        <begin position="794"/>
        <end position="806"/>
    </location>
</feature>
<dbReference type="SMART" id="SM00248">
    <property type="entry name" value="ANK"/>
    <property type="match status" value="8"/>
</dbReference>
<evidence type="ECO:0000256" key="5">
    <source>
        <dbReference type="SAM" id="MobiDB-lite"/>
    </source>
</evidence>
<reference evidence="8" key="1">
    <citation type="submission" date="2021-02" db="EMBL/GenBank/DDBJ databases">
        <authorList>
            <person name="Nowell W R."/>
        </authorList>
    </citation>
    <scope>NUCLEOTIDE SEQUENCE</scope>
</reference>
<feature type="transmembrane region" description="Helical" evidence="6">
    <location>
        <begin position="1530"/>
        <end position="1549"/>
    </location>
</feature>
<feature type="compositionally biased region" description="Low complexity" evidence="5">
    <location>
        <begin position="893"/>
        <end position="910"/>
    </location>
</feature>
<dbReference type="Pfam" id="PF12796">
    <property type="entry name" value="Ank_2"/>
    <property type="match status" value="2"/>
</dbReference>
<dbReference type="SUPFAM" id="SSF48403">
    <property type="entry name" value="Ankyrin repeat"/>
    <property type="match status" value="1"/>
</dbReference>
<dbReference type="Pfam" id="PF03151">
    <property type="entry name" value="TPT"/>
    <property type="match status" value="1"/>
</dbReference>
<dbReference type="InterPro" id="IPR036770">
    <property type="entry name" value="Ankyrin_rpt-contain_sf"/>
</dbReference>
<feature type="compositionally biased region" description="Basic and acidic residues" evidence="5">
    <location>
        <begin position="781"/>
        <end position="793"/>
    </location>
</feature>
<feature type="region of interest" description="Disordered" evidence="5">
    <location>
        <begin position="711"/>
        <end position="946"/>
    </location>
</feature>
<dbReference type="EMBL" id="CAJNOG010000264">
    <property type="protein sequence ID" value="CAF1128107.1"/>
    <property type="molecule type" value="Genomic_DNA"/>
</dbReference>
<name>A0A814R479_9BILA</name>
<keyword evidence="2 3" id="KW-0040">ANK repeat</keyword>
<dbReference type="PROSITE" id="PS50088">
    <property type="entry name" value="ANK_REPEAT"/>
    <property type="match status" value="3"/>
</dbReference>
<accession>A0A814R479</accession>
<sequence length="1660" mass="186139">MSAHHQVVKRSLHDAVMTTNRVAAGTGIQGSNSSHLNDPRGIFVDMNFDLYVADCGNNRVQLFQSGKSNGTTVAGNASLNPTITLVCPSGIILDAEKYLYIVDLGNHRIVGSGLNGFRCLVGCYGVGLQSNQLSYPFSLSFDHSGNMFVADQSNHRIQKFKYLKRYCVKTTLIFQKTYSSSLTNNNQIYYRDCKTQNFYYESIQVKVIKSGYYSFRGSGDIDPYGSIYKNKFNPLDPTENLFDQDYARYSDIQFKLDIYLNVDIIYVLVVTTYESKETGEFSIFMLGENEVTLDRLSIPVNIQFKYSSQLTDDSPTYYRDCQVPQCHYESLQIHVNTTGLYVLWSENNINAYGYIYKNDFNPLKPSENLLLSHDGPKESSCVIGDQCNFYIKGIGLTLDDILHNELQPNIVLNNQSFSIKLSAALTTIMFVAGLINSIFSFITFQSKDSQQVGCGMYLLASSITSLLAITMFIIKFWFVVLTHINVSTSLSVLRGGCASIEPLLKLFLYLDGWLNACVAVERAVLIFKGVNFDKTKSKSIARRIILILPFCIFGTLIHEFVFRRLFEYETVPDTTDTIFLFLMASLTRHKRRPKLVTPANSSFSNCVQDHLFIQSLRGPLDNFKPIVYLDEHGRKHGRVSDHLLQREIETDREKLKKQLKPKVPISSTLYGIRNPNIVALVKDVSLDNKNEDEDDFENELAANGEIKMIEYKKPSNIKSPEMKKRQASSTSGKQSVRFNSTPSVNMSRLIDGHITGLNDDDDSIDGDVDDEEDLESSKLVSKPDTDSREHTGKSELSSSDMTSTLQDNHENRSNNLSRESQRIHKPPAVEDLSDAQEQRKPVHELSASDTTHRQSKSPNSSENKDERIKSSSSRPKTGRSSRSRTNTEEAKSSRASSSASSSSVNTSALLRSDDNDSQHLSDEESNNQEEKQIHIETPVKSEHSASPANDVINIIEEEHLSPLPIHTIEVKPTKGEYDSSRVMQLKESFQPIITEAASYGHLDVVRQLIKNGQSVHTQNILERTPLHEACASGNDQLVSELLNKGALIDQKDSQGLTSFHVAASHGSTKCVEILSKRGCDINVQDSFGRTAAHYSAMHDHVDTLEYLINVNHINLSITTKQSKFPIHYAAKNGAKNVLNYFIQSNVMIYITDINGNTIAHEACEYNQLDCIKLIWKKKRSLLKYKNNLGRTPMHMAALFGSADVLHWLLELKIIDIDQPDNDGYTMAHLAASRGQGECFFCLVMHGAQLDLYTFDRQESVIDVARRSGKGGRIEQARSGTLHCPSCDRKAVKDKYDQAHARNAVEQLIHTQIQHGYNLSIPTNRSSITTKFVNVEPSPSYSSNKRPSSTVFQEQVRVVLGCGANIISSIGIIFLNKYIFTHCQIKTMTLTAIQMAFTSLGLLICLRMNTFTRKTVPIIKVLPLAIAFCAFVVFTNLSLEYNTVGTYQLFKVLTTPVVALISWQYYKTKYSRMVIATLIPVVIGVCTHSVNDIKLTFFGTVIASIGVLAASLYQVWVGERSKELDMNPQQLLFYQAPLSAVLLVPLILYMESLPSYKTSKEQQTAFMAVVASGIVAFAVNLSVYWVIKNTSVLTYNMIGHMKTVSILVGGFMLFQDNLNFKQFLGILLTLFGLFAYTFVKMGEQNQLPCKRWNVNPTGSIV</sequence>
<dbReference type="SUPFAM" id="SSF103481">
    <property type="entry name" value="Multidrug resistance efflux transporter EmrE"/>
    <property type="match status" value="1"/>
</dbReference>
<dbReference type="Proteomes" id="UP000663845">
    <property type="component" value="Unassembled WGS sequence"/>
</dbReference>
<dbReference type="Gene3D" id="2.120.10.30">
    <property type="entry name" value="TolB, C-terminal domain"/>
    <property type="match status" value="1"/>
</dbReference>
<dbReference type="PANTHER" id="PTHR24198">
    <property type="entry name" value="ANKYRIN REPEAT AND PROTEIN KINASE DOMAIN-CONTAINING PROTEIN"/>
    <property type="match status" value="1"/>
</dbReference>
<feature type="transmembrane region" description="Helical" evidence="6">
    <location>
        <begin position="1564"/>
        <end position="1586"/>
    </location>
</feature>
<dbReference type="PROSITE" id="PS51125">
    <property type="entry name" value="NHL"/>
    <property type="match status" value="1"/>
</dbReference>
<evidence type="ECO:0000256" key="2">
    <source>
        <dbReference type="ARBA" id="ARBA00023043"/>
    </source>
</evidence>
<dbReference type="InterPro" id="IPR001258">
    <property type="entry name" value="NHL_repeat"/>
</dbReference>
<keyword evidence="1" id="KW-0677">Repeat</keyword>
<dbReference type="SUPFAM" id="SSF81321">
    <property type="entry name" value="Family A G protein-coupled receptor-like"/>
    <property type="match status" value="1"/>
</dbReference>
<feature type="compositionally biased region" description="Acidic residues" evidence="5">
    <location>
        <begin position="758"/>
        <end position="774"/>
    </location>
</feature>
<feature type="repeat" description="NHL" evidence="4">
    <location>
        <begin position="30"/>
        <end position="66"/>
    </location>
</feature>
<evidence type="ECO:0000256" key="6">
    <source>
        <dbReference type="SAM" id="Phobius"/>
    </source>
</evidence>
<dbReference type="InterPro" id="IPR011042">
    <property type="entry name" value="6-blade_b-propeller_TolB-like"/>
</dbReference>
<feature type="transmembrane region" description="Helical" evidence="6">
    <location>
        <begin position="1593"/>
        <end position="1613"/>
    </location>
</feature>
<feature type="transmembrane region" description="Helical" evidence="6">
    <location>
        <begin position="544"/>
        <end position="562"/>
    </location>
</feature>
<evidence type="ECO:0000313" key="8">
    <source>
        <dbReference type="EMBL" id="CAF1128107.1"/>
    </source>
</evidence>
<feature type="repeat" description="ANK" evidence="3">
    <location>
        <begin position="1054"/>
        <end position="1086"/>
    </location>
</feature>
<evidence type="ECO:0000256" key="1">
    <source>
        <dbReference type="ARBA" id="ARBA00022737"/>
    </source>
</evidence>
<keyword evidence="6" id="KW-1133">Transmembrane helix</keyword>
<dbReference type="SUPFAM" id="SSF101898">
    <property type="entry name" value="NHL repeat"/>
    <property type="match status" value="1"/>
</dbReference>
<dbReference type="PANTHER" id="PTHR24198:SF165">
    <property type="entry name" value="ANKYRIN REPEAT-CONTAINING PROTEIN-RELATED"/>
    <property type="match status" value="1"/>
</dbReference>
<evidence type="ECO:0000256" key="3">
    <source>
        <dbReference type="PROSITE-ProRule" id="PRU00023"/>
    </source>
</evidence>
<evidence type="ECO:0000313" key="9">
    <source>
        <dbReference type="Proteomes" id="UP000663845"/>
    </source>
</evidence>
<feature type="compositionally biased region" description="Polar residues" evidence="5">
    <location>
        <begin position="727"/>
        <end position="746"/>
    </location>
</feature>
<feature type="transmembrane region" description="Helical" evidence="6">
    <location>
        <begin position="1619"/>
        <end position="1638"/>
    </location>
</feature>
<keyword evidence="6" id="KW-0812">Transmembrane</keyword>
<keyword evidence="6" id="KW-0472">Membrane</keyword>
<protein>
    <recommendedName>
        <fullName evidence="7">Sugar phosphate transporter domain-containing protein</fullName>
    </recommendedName>
</protein>
<feature type="repeat" description="ANK" evidence="3">
    <location>
        <begin position="1188"/>
        <end position="1210"/>
    </location>
</feature>
<proteinExistence type="predicted"/>